<dbReference type="Proteomes" id="UP000031843">
    <property type="component" value="Chromosome secondary"/>
</dbReference>
<evidence type="ECO:0000256" key="1">
    <source>
        <dbReference type="SAM" id="Phobius"/>
    </source>
</evidence>
<organism evidence="3 4">
    <name type="scientific">Cupriavidus basilensis</name>
    <dbReference type="NCBI Taxonomy" id="68895"/>
    <lineage>
        <taxon>Bacteria</taxon>
        <taxon>Pseudomonadati</taxon>
        <taxon>Pseudomonadota</taxon>
        <taxon>Betaproteobacteria</taxon>
        <taxon>Burkholderiales</taxon>
        <taxon>Burkholderiaceae</taxon>
        <taxon>Cupriavidus</taxon>
    </lineage>
</organism>
<dbReference type="InterPro" id="IPR020422">
    <property type="entry name" value="TYR_PHOSPHATASE_DUAL_dom"/>
</dbReference>
<feature type="transmembrane region" description="Helical" evidence="1">
    <location>
        <begin position="210"/>
        <end position="228"/>
    </location>
</feature>
<dbReference type="AlphaFoldDB" id="A0A0C4YKX4"/>
<feature type="transmembrane region" description="Helical" evidence="1">
    <location>
        <begin position="33"/>
        <end position="55"/>
    </location>
</feature>
<evidence type="ECO:0000313" key="4">
    <source>
        <dbReference type="Proteomes" id="UP000031843"/>
    </source>
</evidence>
<dbReference type="STRING" id="68895.RR42_s2136"/>
<dbReference type="Pfam" id="PF00782">
    <property type="entry name" value="DSPc"/>
    <property type="match status" value="1"/>
</dbReference>
<feature type="transmembrane region" description="Helical" evidence="1">
    <location>
        <begin position="264"/>
        <end position="282"/>
    </location>
</feature>
<proteinExistence type="predicted"/>
<feature type="domain" description="Tyrosine specific protein phosphatases" evidence="2">
    <location>
        <begin position="383"/>
        <end position="452"/>
    </location>
</feature>
<dbReference type="EMBL" id="CP010537">
    <property type="protein sequence ID" value="AJG23718.1"/>
    <property type="molecule type" value="Genomic_DNA"/>
</dbReference>
<dbReference type="CDD" id="cd03386">
    <property type="entry name" value="PAP2_Aur1_like"/>
    <property type="match status" value="1"/>
</dbReference>
<dbReference type="CDD" id="cd14527">
    <property type="entry name" value="DSP_bac"/>
    <property type="match status" value="1"/>
</dbReference>
<protein>
    <submittedName>
        <fullName evidence="3">Ser/Thr and Tyr protein phosphatase (Dual specificity)</fullName>
    </submittedName>
</protein>
<feature type="transmembrane region" description="Helical" evidence="1">
    <location>
        <begin position="109"/>
        <end position="130"/>
    </location>
</feature>
<dbReference type="InterPro" id="IPR000340">
    <property type="entry name" value="Dual-sp_phosphatase_cat-dom"/>
</dbReference>
<dbReference type="KEGG" id="cbw:RR42_s2136"/>
<dbReference type="SUPFAM" id="SSF52799">
    <property type="entry name" value="(Phosphotyrosine protein) phosphatases II"/>
    <property type="match status" value="1"/>
</dbReference>
<reference evidence="3 4" key="1">
    <citation type="journal article" date="2015" name="Genome Announc.">
        <title>Complete Genome Sequence of Cupriavidus basilensis 4G11, Isolated from the Oak Ridge Field Research Center Site.</title>
        <authorList>
            <person name="Ray J."/>
            <person name="Waters R.J."/>
            <person name="Skerker J.M."/>
            <person name="Kuehl J.V."/>
            <person name="Price M.N."/>
            <person name="Huang J."/>
            <person name="Chakraborty R."/>
            <person name="Arkin A.P."/>
            <person name="Deutschbauer A."/>
        </authorList>
    </citation>
    <scope>NUCLEOTIDE SEQUENCE [LARGE SCALE GENOMIC DNA]</scope>
    <source>
        <strain evidence="3">4G11</strain>
    </source>
</reference>
<dbReference type="PROSITE" id="PS50056">
    <property type="entry name" value="TYR_PHOSPHATASE_2"/>
    <property type="match status" value="1"/>
</dbReference>
<dbReference type="SMART" id="SM00195">
    <property type="entry name" value="DSPc"/>
    <property type="match status" value="1"/>
</dbReference>
<evidence type="ECO:0000259" key="2">
    <source>
        <dbReference type="PROSITE" id="PS50056"/>
    </source>
</evidence>
<keyword evidence="1" id="KW-0472">Membrane</keyword>
<name>A0A0C4YKX4_9BURK</name>
<keyword evidence="1" id="KW-1133">Transmembrane helix</keyword>
<feature type="transmembrane region" description="Helical" evidence="1">
    <location>
        <begin position="181"/>
        <end position="198"/>
    </location>
</feature>
<gene>
    <name evidence="3" type="ORF">RR42_s2136</name>
</gene>
<dbReference type="InterPro" id="IPR029021">
    <property type="entry name" value="Prot-tyrosine_phosphatase-like"/>
</dbReference>
<feature type="transmembrane region" description="Helical" evidence="1">
    <location>
        <begin position="75"/>
        <end position="97"/>
    </location>
</feature>
<keyword evidence="4" id="KW-1185">Reference proteome</keyword>
<dbReference type="PANTHER" id="PTHR47216:SF4">
    <property type="entry name" value="OS01G0859400 PROTEIN"/>
    <property type="match status" value="1"/>
</dbReference>
<dbReference type="InterPro" id="IPR000387">
    <property type="entry name" value="Tyr_Pase_dom"/>
</dbReference>
<dbReference type="Gene3D" id="3.90.190.10">
    <property type="entry name" value="Protein tyrosine phosphatase superfamily"/>
    <property type="match status" value="1"/>
</dbReference>
<keyword evidence="1" id="KW-0812">Transmembrane</keyword>
<dbReference type="PANTHER" id="PTHR47216">
    <property type="match status" value="1"/>
</dbReference>
<feature type="transmembrane region" description="Helical" evidence="1">
    <location>
        <begin position="156"/>
        <end position="174"/>
    </location>
</feature>
<accession>A0A0C4YKX4</accession>
<feature type="transmembrane region" description="Helical" evidence="1">
    <location>
        <begin position="240"/>
        <end position="258"/>
    </location>
</feature>
<evidence type="ECO:0000313" key="3">
    <source>
        <dbReference type="EMBL" id="AJG23718.1"/>
    </source>
</evidence>
<sequence>MMLRQPAGDGAEDEAADMAAGEPDAAEARPWGLALVLLAGMGALFFSSYGLANWLASQRAEVPFFYFEWERHIPFVPWSIVPYWSIDLLYGLSFFIWRTRADLLVHAKRLLAAQLISVACFIAFPLRFAFDRPQADGVPGHLFTLLGGFDKPFNQAPSLHISLLVILWVAYAMHARGAWRWLLHGWFALIGVSVLTTYQHHVIDVPTGWLVGWFCVFQFPFGMGQGNAEPATRMRTRQLAGRYAMGALAAGAVALALLPASALATLLLGWLALSLACVSAIYRQGVPAMFQKRHDGTMPTAARWVLAPYLLGALANSRWWTRRQPGASQIVPGLWVGRFPGGAELRRLGADAVLDLTAELPRLADAAWYRCVPVLDLTVPAPAQLDEAVAVLEAWHRDGRKVLVCCALGYSRSALVAAAWLAGHAGARDAGQALALLRKGRPAVVLGPDSVAALSQFIRRRQAATQSSGGAGHVRSDA</sequence>